<comment type="caution">
    <text evidence="2">The sequence shown here is derived from an EMBL/GenBank/DDBJ whole genome shotgun (WGS) entry which is preliminary data.</text>
</comment>
<dbReference type="EMBL" id="SCEB01214224">
    <property type="protein sequence ID" value="RXM36493.1"/>
    <property type="molecule type" value="Genomic_DNA"/>
</dbReference>
<feature type="compositionally biased region" description="Polar residues" evidence="1">
    <location>
        <begin position="85"/>
        <end position="108"/>
    </location>
</feature>
<evidence type="ECO:0000313" key="3">
    <source>
        <dbReference type="Proteomes" id="UP000289886"/>
    </source>
</evidence>
<feature type="region of interest" description="Disordered" evidence="1">
    <location>
        <begin position="76"/>
        <end position="108"/>
    </location>
</feature>
<dbReference type="AlphaFoldDB" id="A0A444UMV6"/>
<reference evidence="2 3" key="1">
    <citation type="submission" date="2019-01" db="EMBL/GenBank/DDBJ databases">
        <title>Draft Genome and Complete Hox-Cluster Characterization of the Sterlet Sturgeon (Acipenser ruthenus).</title>
        <authorList>
            <person name="Wei Q."/>
        </authorList>
    </citation>
    <scope>NUCLEOTIDE SEQUENCE [LARGE SCALE GENOMIC DNA]</scope>
    <source>
        <strain evidence="2">WHYD16114868_AA</strain>
        <tissue evidence="2">Blood</tissue>
    </source>
</reference>
<sequence length="108" mass="11793">MDKPPSSEKEVVKDIINIVMDEELLHTGFDPEEPEDEVVREIVTLVTTGNKQTETNRPFEESVDEDVQETVHLVTSNEIAPEQEVQPSNTGAGSEATPSDSTSQVVAA</sequence>
<keyword evidence="3" id="KW-1185">Reference proteome</keyword>
<gene>
    <name evidence="2" type="ORF">EOD39_3486</name>
</gene>
<evidence type="ECO:0000313" key="2">
    <source>
        <dbReference type="EMBL" id="RXM36493.1"/>
    </source>
</evidence>
<proteinExistence type="predicted"/>
<protein>
    <submittedName>
        <fullName evidence="2">Uncharacterized protein</fullName>
    </submittedName>
</protein>
<organism evidence="2 3">
    <name type="scientific">Acipenser ruthenus</name>
    <name type="common">Sterlet sturgeon</name>
    <dbReference type="NCBI Taxonomy" id="7906"/>
    <lineage>
        <taxon>Eukaryota</taxon>
        <taxon>Metazoa</taxon>
        <taxon>Chordata</taxon>
        <taxon>Craniata</taxon>
        <taxon>Vertebrata</taxon>
        <taxon>Euteleostomi</taxon>
        <taxon>Actinopterygii</taxon>
        <taxon>Chondrostei</taxon>
        <taxon>Acipenseriformes</taxon>
        <taxon>Acipenseridae</taxon>
        <taxon>Acipenser</taxon>
    </lineage>
</organism>
<accession>A0A444UMV6</accession>
<evidence type="ECO:0000256" key="1">
    <source>
        <dbReference type="SAM" id="MobiDB-lite"/>
    </source>
</evidence>
<dbReference type="Proteomes" id="UP000289886">
    <property type="component" value="Unassembled WGS sequence"/>
</dbReference>
<name>A0A444UMV6_ACIRT</name>